<keyword evidence="3" id="KW-1185">Reference proteome</keyword>
<comment type="caution">
    <text evidence="2">The sequence shown here is derived from an EMBL/GenBank/DDBJ whole genome shotgun (WGS) entry which is preliminary data.</text>
</comment>
<dbReference type="InterPro" id="IPR003741">
    <property type="entry name" value="LUD_dom"/>
</dbReference>
<accession>A0A9X2E2X7</accession>
<feature type="domain" description="LUD" evidence="1">
    <location>
        <begin position="118"/>
        <end position="210"/>
    </location>
</feature>
<dbReference type="Proteomes" id="UP001139157">
    <property type="component" value="Unassembled WGS sequence"/>
</dbReference>
<evidence type="ECO:0000259" key="1">
    <source>
        <dbReference type="Pfam" id="PF02589"/>
    </source>
</evidence>
<sequence length="211" mass="22497">MTGREEMLRRVRDALKALPDDERTVTLGRHRRPNPELDPQARAELVDMFAERVKNDGAQVVRVSEDGIAEAVTEALTTQDIGSVVAPEGLPLDWLTAWAEADGHRVVADHPLVGDTPDAVVTGCAGAVVEPATVVLDGGPGQGRASMLAPGCHICVVRAAQVEPALPDVLDKLDSRRPITWFRGPSAAPDDELVPVPTGQGPRHLVIVIVE</sequence>
<dbReference type="InterPro" id="IPR024185">
    <property type="entry name" value="FTHF_cligase-like_sf"/>
</dbReference>
<reference evidence="2" key="1">
    <citation type="submission" date="2022-06" db="EMBL/GenBank/DDBJ databases">
        <title>Novel species in genus nocardia.</title>
        <authorList>
            <person name="Li F."/>
        </authorList>
    </citation>
    <scope>NUCLEOTIDE SEQUENCE</scope>
    <source>
        <strain evidence="2">CDC141</strain>
    </source>
</reference>
<evidence type="ECO:0000313" key="3">
    <source>
        <dbReference type="Proteomes" id="UP001139157"/>
    </source>
</evidence>
<protein>
    <submittedName>
        <fullName evidence="2">LUD domain-containing protein</fullName>
    </submittedName>
</protein>
<dbReference type="Gene3D" id="3.40.50.10420">
    <property type="entry name" value="NagB/RpiA/CoA transferase-like"/>
    <property type="match status" value="1"/>
</dbReference>
<dbReference type="InterPro" id="IPR037171">
    <property type="entry name" value="NagB/RpiA_transferase-like"/>
</dbReference>
<proteinExistence type="predicted"/>
<dbReference type="Pfam" id="PF02589">
    <property type="entry name" value="LUD_dom"/>
    <property type="match status" value="1"/>
</dbReference>
<dbReference type="EMBL" id="JAMRXG010000002">
    <property type="protein sequence ID" value="MCM6772685.1"/>
    <property type="molecule type" value="Genomic_DNA"/>
</dbReference>
<evidence type="ECO:0000313" key="2">
    <source>
        <dbReference type="EMBL" id="MCM6772685.1"/>
    </source>
</evidence>
<dbReference type="PANTHER" id="PTHR43682">
    <property type="entry name" value="LACTATE UTILIZATION PROTEIN C"/>
    <property type="match status" value="1"/>
</dbReference>
<name>A0A9X2E2X7_9NOCA</name>
<dbReference type="AlphaFoldDB" id="A0A9X2E2X7"/>
<dbReference type="RefSeq" id="WP_251909654.1">
    <property type="nucleotide sequence ID" value="NZ_JAMRXG010000002.1"/>
</dbReference>
<organism evidence="2 3">
    <name type="scientific">Nocardia pulmonis</name>
    <dbReference type="NCBI Taxonomy" id="2951408"/>
    <lineage>
        <taxon>Bacteria</taxon>
        <taxon>Bacillati</taxon>
        <taxon>Actinomycetota</taxon>
        <taxon>Actinomycetes</taxon>
        <taxon>Mycobacteriales</taxon>
        <taxon>Nocardiaceae</taxon>
        <taxon>Nocardia</taxon>
    </lineage>
</organism>
<dbReference type="PANTHER" id="PTHR43682:SF1">
    <property type="entry name" value="LACTATE UTILIZATION PROTEIN C"/>
    <property type="match status" value="1"/>
</dbReference>
<dbReference type="SUPFAM" id="SSF100950">
    <property type="entry name" value="NagB/RpiA/CoA transferase-like"/>
    <property type="match status" value="1"/>
</dbReference>
<gene>
    <name evidence="2" type="ORF">NDR86_04255</name>
</gene>